<protein>
    <submittedName>
        <fullName evidence="1">Uncharacterized protein</fullName>
    </submittedName>
</protein>
<sequence>MGFFEGVIGLVAWLEFDRKPIPISIEIASYGKRHGIQSEALQGRYVRDQPIKRKNVVVISRNQTLLALCKERGFSILDNLWPNYITKLSGILKNLSTDFN</sequence>
<organism evidence="1 2">
    <name type="scientific">Pelagibaculum spongiae</name>
    <dbReference type="NCBI Taxonomy" id="2080658"/>
    <lineage>
        <taxon>Bacteria</taxon>
        <taxon>Pseudomonadati</taxon>
        <taxon>Pseudomonadota</taxon>
        <taxon>Gammaproteobacteria</taxon>
        <taxon>Oceanospirillales</taxon>
        <taxon>Pelagibaculum</taxon>
    </lineage>
</organism>
<comment type="caution">
    <text evidence="1">The sequence shown here is derived from an EMBL/GenBank/DDBJ whole genome shotgun (WGS) entry which is preliminary data.</text>
</comment>
<dbReference type="AlphaFoldDB" id="A0A2V1GXH7"/>
<keyword evidence="2" id="KW-1185">Reference proteome</keyword>
<name>A0A2V1GXH7_9GAMM</name>
<accession>A0A2V1GXH7</accession>
<dbReference type="EMBL" id="QDDL01000002">
    <property type="protein sequence ID" value="PVZ70353.1"/>
    <property type="molecule type" value="Genomic_DNA"/>
</dbReference>
<evidence type="ECO:0000313" key="2">
    <source>
        <dbReference type="Proteomes" id="UP000244906"/>
    </source>
</evidence>
<dbReference type="Proteomes" id="UP000244906">
    <property type="component" value="Unassembled WGS sequence"/>
</dbReference>
<reference evidence="1 2" key="1">
    <citation type="submission" date="2018-04" db="EMBL/GenBank/DDBJ databases">
        <title>Thalassorhabdus spongiae gen. nov., sp. nov., isolated from a marine sponge in South-West Iceland.</title>
        <authorList>
            <person name="Knobloch S."/>
            <person name="Daussin A."/>
            <person name="Johannsson R."/>
            <person name="Marteinsson V.T."/>
        </authorList>
    </citation>
    <scope>NUCLEOTIDE SEQUENCE [LARGE SCALE GENOMIC DNA]</scope>
    <source>
        <strain evidence="1 2">Hp12</strain>
    </source>
</reference>
<proteinExistence type="predicted"/>
<evidence type="ECO:0000313" key="1">
    <source>
        <dbReference type="EMBL" id="PVZ70353.1"/>
    </source>
</evidence>
<gene>
    <name evidence="1" type="ORF">DC094_07095</name>
</gene>